<reference evidence="2 3" key="1">
    <citation type="submission" date="2016-07" db="EMBL/GenBank/DDBJ databases">
        <title>Draft genome of the white-rot fungus Obba rivulosa 3A-2.</title>
        <authorList>
            <consortium name="DOE Joint Genome Institute"/>
            <person name="Miettinen O."/>
            <person name="Riley R."/>
            <person name="Acob R."/>
            <person name="Barry K."/>
            <person name="Cullen D."/>
            <person name="De Vries R."/>
            <person name="Hainaut M."/>
            <person name="Hatakka A."/>
            <person name="Henrissat B."/>
            <person name="Hilden K."/>
            <person name="Kuo R."/>
            <person name="Labutti K."/>
            <person name="Lipzen A."/>
            <person name="Makela M.R."/>
            <person name="Sandor L."/>
            <person name="Spatafora J.W."/>
            <person name="Grigoriev I.V."/>
            <person name="Hibbett D.S."/>
        </authorList>
    </citation>
    <scope>NUCLEOTIDE SEQUENCE [LARGE SCALE GENOMIC DNA]</scope>
    <source>
        <strain evidence="2 3">3A-2</strain>
    </source>
</reference>
<evidence type="ECO:0000313" key="2">
    <source>
        <dbReference type="EMBL" id="OCH89607.1"/>
    </source>
</evidence>
<sequence>MSVIAQRSGYGGLGTFTMARRRAQATGCLSVRGLRRLNRPSQESTYSFNLQNRRVLDFQRLRDISSSRTIFQWIFPNFSRPGPVERRHNDREKVWEVVGIPRLLLGGMVDTLMAWSEHEESIQKILGSTPVLEHYVALITVRLRIYVSLLQQVHPLWLIKYLEENRAGLILADGTSLNELEEKIPLRELHDYLHQAITAQCSIPLPDGLRDQEELMNSESFILLRLSCKTTETIFRQVRQAYDLLLHAKSIHPRRIDKKVLEAEKCLSKAVDLAKLFERATAEGDLERRDLIMNDFFPTHHSALCALCSINVDKKLHDTAARTFLDYVRTQPGPLTYLFDMLINFQDGDPLGSVFAVSRSSASPTVQNVPISRRNKRRTNSSTASDSPRHKHSADIDYATHIRDSIGIRRLLKYGMRDIIMKWSEDKDVMNELRGPRPSFEQHLSMILVQMWHFAMAMQAKHPEALIQYLLKRNAGVALNNIQPHTPFESSVPVHAIDRFLRGQIERVSDRLREPSAASQGRGFASRQEIAFLMEFQAQELLIQHARHLQNTWRYVMSVRPKRPLNMRTMILEDCFDRCAEHVEWCDTHKAQLESGVQTPGISGISMDLTFAMNNILSMNLDGQLLDGAERAFRDHPFMQMEHITYLFNQLDSDPFCVAWSKGRAHL</sequence>
<feature type="region of interest" description="Disordered" evidence="1">
    <location>
        <begin position="366"/>
        <end position="393"/>
    </location>
</feature>
<keyword evidence="3" id="KW-1185">Reference proteome</keyword>
<proteinExistence type="predicted"/>
<protein>
    <submittedName>
        <fullName evidence="2">Uncharacterized protein</fullName>
    </submittedName>
</protein>
<name>A0A8E2DJQ1_9APHY</name>
<dbReference type="AlphaFoldDB" id="A0A8E2DJQ1"/>
<accession>A0A8E2DJQ1</accession>
<dbReference type="EMBL" id="KV722423">
    <property type="protein sequence ID" value="OCH89607.1"/>
    <property type="molecule type" value="Genomic_DNA"/>
</dbReference>
<dbReference type="Proteomes" id="UP000250043">
    <property type="component" value="Unassembled WGS sequence"/>
</dbReference>
<gene>
    <name evidence="2" type="ORF">OBBRIDRAFT_888295</name>
</gene>
<evidence type="ECO:0000256" key="1">
    <source>
        <dbReference type="SAM" id="MobiDB-lite"/>
    </source>
</evidence>
<organism evidence="2 3">
    <name type="scientific">Obba rivulosa</name>
    <dbReference type="NCBI Taxonomy" id="1052685"/>
    <lineage>
        <taxon>Eukaryota</taxon>
        <taxon>Fungi</taxon>
        <taxon>Dikarya</taxon>
        <taxon>Basidiomycota</taxon>
        <taxon>Agaricomycotina</taxon>
        <taxon>Agaricomycetes</taxon>
        <taxon>Polyporales</taxon>
        <taxon>Gelatoporiaceae</taxon>
        <taxon>Obba</taxon>
    </lineage>
</organism>
<evidence type="ECO:0000313" key="3">
    <source>
        <dbReference type="Proteomes" id="UP000250043"/>
    </source>
</evidence>